<keyword evidence="3" id="KW-1185">Reference proteome</keyword>
<feature type="chain" id="PRO_5037333036" description="Outer membrane protein beta-barrel domain-containing protein" evidence="1">
    <location>
        <begin position="19"/>
        <end position="255"/>
    </location>
</feature>
<protein>
    <recommendedName>
        <fullName evidence="4">Outer membrane protein beta-barrel domain-containing protein</fullName>
    </recommendedName>
</protein>
<name>A0A916N996_9FLAO</name>
<dbReference type="KEGG" id="ptan:CRYO30217_00702"/>
<feature type="signal peptide" evidence="1">
    <location>
        <begin position="1"/>
        <end position="18"/>
    </location>
</feature>
<dbReference type="EMBL" id="OU015584">
    <property type="protein sequence ID" value="CAG5078538.1"/>
    <property type="molecule type" value="Genomic_DNA"/>
</dbReference>
<organism evidence="2 3">
    <name type="scientific">Parvicella tangerina</name>
    <dbReference type="NCBI Taxonomy" id="2829795"/>
    <lineage>
        <taxon>Bacteria</taxon>
        <taxon>Pseudomonadati</taxon>
        <taxon>Bacteroidota</taxon>
        <taxon>Flavobacteriia</taxon>
        <taxon>Flavobacteriales</taxon>
        <taxon>Parvicellaceae</taxon>
        <taxon>Parvicella</taxon>
    </lineage>
</organism>
<sequence>MKNLLTILLCLGILNSFAQHTNRQKKDLLNLSAIKHSGWMLAPGLTYMIPFKPKGDEAPEVDPAGKLAVYFELGRWHLFPGGGNVFNYYDYSLAYKRLSGREEIGDIKGQFKQNYVLGNFNINNIIQLTDYTFIQNSLGVNLDYKFSEKYEPATETSTLDNTKRLLFSLHYKIGYGIKVTKNLFIIPTLETPILNGREWEKGRSDYGILSSRYRPLIFSVRFAWTRKPGKGDCPPVYDPANGKNGQNFDDMLQME</sequence>
<dbReference type="AlphaFoldDB" id="A0A916N996"/>
<evidence type="ECO:0008006" key="4">
    <source>
        <dbReference type="Google" id="ProtNLM"/>
    </source>
</evidence>
<evidence type="ECO:0000313" key="3">
    <source>
        <dbReference type="Proteomes" id="UP000683507"/>
    </source>
</evidence>
<evidence type="ECO:0000313" key="2">
    <source>
        <dbReference type="EMBL" id="CAG5078538.1"/>
    </source>
</evidence>
<proteinExistence type="predicted"/>
<keyword evidence="1" id="KW-0732">Signal</keyword>
<dbReference type="Proteomes" id="UP000683507">
    <property type="component" value="Chromosome"/>
</dbReference>
<reference evidence="2" key="1">
    <citation type="submission" date="2021-04" db="EMBL/GenBank/DDBJ databases">
        <authorList>
            <person name="Rodrigo-Torres L."/>
            <person name="Arahal R. D."/>
            <person name="Lucena T."/>
        </authorList>
    </citation>
    <scope>NUCLEOTIDE SEQUENCE</scope>
    <source>
        <strain evidence="2">AS29M-1</strain>
    </source>
</reference>
<accession>A0A916N996</accession>
<evidence type="ECO:0000256" key="1">
    <source>
        <dbReference type="SAM" id="SignalP"/>
    </source>
</evidence>
<dbReference type="RefSeq" id="WP_258540930.1">
    <property type="nucleotide sequence ID" value="NZ_OU015584.1"/>
</dbReference>
<gene>
    <name evidence="2" type="ORF">CRYO30217_00702</name>
</gene>